<evidence type="ECO:0000256" key="9">
    <source>
        <dbReference type="HAMAP-Rule" id="MF_01925"/>
    </source>
</evidence>
<reference evidence="15" key="1">
    <citation type="submission" date="2016-10" db="EMBL/GenBank/DDBJ databases">
        <authorList>
            <person name="Varghese N."/>
            <person name="Submissions S."/>
        </authorList>
    </citation>
    <scope>NUCLEOTIDE SEQUENCE [LARGE SCALE GENOMIC DNA]</scope>
    <source>
        <strain evidence="15">CGMCC 1.4250</strain>
    </source>
</reference>
<accession>A0A1I4K8D9</accession>
<organism evidence="14 15">
    <name type="scientific">Gracilibacillus orientalis</name>
    <dbReference type="NCBI Taxonomy" id="334253"/>
    <lineage>
        <taxon>Bacteria</taxon>
        <taxon>Bacillati</taxon>
        <taxon>Bacillota</taxon>
        <taxon>Bacilli</taxon>
        <taxon>Bacillales</taxon>
        <taxon>Bacillaceae</taxon>
        <taxon>Gracilibacillus</taxon>
    </lineage>
</organism>
<evidence type="ECO:0000256" key="6">
    <source>
        <dbReference type="ARBA" id="ARBA00022857"/>
    </source>
</evidence>
<dbReference type="PIRSF" id="PIRSF000193">
    <property type="entry name" value="Pyrrol-5-carb_rd"/>
    <property type="match status" value="1"/>
</dbReference>
<dbReference type="FunFam" id="3.40.50.720:FF:000190">
    <property type="entry name" value="Pyrroline-5-carboxylate reductase"/>
    <property type="match status" value="1"/>
</dbReference>
<dbReference type="InterPro" id="IPR029036">
    <property type="entry name" value="P5CR_dimer"/>
</dbReference>
<feature type="domain" description="Pyrroline-5-carboxylate reductase dimerisation" evidence="13">
    <location>
        <begin position="166"/>
        <end position="270"/>
    </location>
</feature>
<dbReference type="EMBL" id="FOTR01000003">
    <property type="protein sequence ID" value="SFL75004.1"/>
    <property type="molecule type" value="Genomic_DNA"/>
</dbReference>
<evidence type="ECO:0000259" key="12">
    <source>
        <dbReference type="Pfam" id="PF03807"/>
    </source>
</evidence>
<evidence type="ECO:0000259" key="13">
    <source>
        <dbReference type="Pfam" id="PF14748"/>
    </source>
</evidence>
<dbReference type="Gene3D" id="3.40.50.720">
    <property type="entry name" value="NAD(P)-binding Rossmann-like Domain"/>
    <property type="match status" value="1"/>
</dbReference>
<dbReference type="InterPro" id="IPR008927">
    <property type="entry name" value="6-PGluconate_DH-like_C_sf"/>
</dbReference>
<dbReference type="SUPFAM" id="SSF51735">
    <property type="entry name" value="NAD(P)-binding Rossmann-fold domains"/>
    <property type="match status" value="1"/>
</dbReference>
<keyword evidence="6 9" id="KW-0521">NADP</keyword>
<evidence type="ECO:0000256" key="11">
    <source>
        <dbReference type="PIRSR" id="PIRSR000193-1"/>
    </source>
</evidence>
<dbReference type="NCBIfam" id="TIGR00112">
    <property type="entry name" value="proC"/>
    <property type="match status" value="1"/>
</dbReference>
<dbReference type="PANTHER" id="PTHR11645">
    <property type="entry name" value="PYRROLINE-5-CARBOXYLATE REDUCTASE"/>
    <property type="match status" value="1"/>
</dbReference>
<dbReference type="Pfam" id="PF14748">
    <property type="entry name" value="P5CR_dimer"/>
    <property type="match status" value="1"/>
</dbReference>
<dbReference type="Pfam" id="PF03807">
    <property type="entry name" value="F420_oxidored"/>
    <property type="match status" value="1"/>
</dbReference>
<proteinExistence type="inferred from homology"/>
<evidence type="ECO:0000256" key="4">
    <source>
        <dbReference type="ARBA" id="ARBA00022605"/>
    </source>
</evidence>
<keyword evidence="15" id="KW-1185">Reference proteome</keyword>
<dbReference type="FunFam" id="1.10.3730.10:FF:000001">
    <property type="entry name" value="Pyrroline-5-carboxylate reductase"/>
    <property type="match status" value="1"/>
</dbReference>
<keyword evidence="3 9" id="KW-0963">Cytoplasm</keyword>
<protein>
    <recommendedName>
        <fullName evidence="9 10">Pyrroline-5-carboxylate reductase</fullName>
        <shortName evidence="9">P5C reductase</shortName>
        <shortName evidence="9">P5CR</shortName>
        <ecNumber evidence="9 10">1.5.1.2</ecNumber>
    </recommendedName>
    <alternativeName>
        <fullName evidence="9">PCA reductase</fullName>
    </alternativeName>
</protein>
<evidence type="ECO:0000313" key="14">
    <source>
        <dbReference type="EMBL" id="SFL75004.1"/>
    </source>
</evidence>
<comment type="catalytic activity">
    <reaction evidence="9">
        <text>L-proline + NADP(+) = (S)-1-pyrroline-5-carboxylate + NADPH + 2 H(+)</text>
        <dbReference type="Rhea" id="RHEA:14109"/>
        <dbReference type="ChEBI" id="CHEBI:15378"/>
        <dbReference type="ChEBI" id="CHEBI:17388"/>
        <dbReference type="ChEBI" id="CHEBI:57783"/>
        <dbReference type="ChEBI" id="CHEBI:58349"/>
        <dbReference type="ChEBI" id="CHEBI:60039"/>
        <dbReference type="EC" id="1.5.1.2"/>
    </reaction>
</comment>
<dbReference type="RefSeq" id="WP_091483136.1">
    <property type="nucleotide sequence ID" value="NZ_FOTR01000003.1"/>
</dbReference>
<comment type="subcellular location">
    <subcellularLocation>
        <location evidence="1 9">Cytoplasm</location>
    </subcellularLocation>
</comment>
<evidence type="ECO:0000256" key="2">
    <source>
        <dbReference type="ARBA" id="ARBA00005525"/>
    </source>
</evidence>
<keyword evidence="7 9" id="KW-0560">Oxidoreductase</keyword>
<dbReference type="GO" id="GO:0055129">
    <property type="term" value="P:L-proline biosynthetic process"/>
    <property type="evidence" value="ECO:0007669"/>
    <property type="project" value="UniProtKB-UniRule"/>
</dbReference>
<feature type="binding site" evidence="11">
    <location>
        <begin position="11"/>
        <end position="16"/>
    </location>
    <ligand>
        <name>NADP(+)</name>
        <dbReference type="ChEBI" id="CHEBI:58349"/>
    </ligand>
</feature>
<comment type="pathway">
    <text evidence="9">Amino-acid biosynthesis; L-proline biosynthesis; L-proline from L-glutamate 5-semialdehyde: step 1/1.</text>
</comment>
<dbReference type="InterPro" id="IPR028939">
    <property type="entry name" value="P5C_Rdtase_cat_N"/>
</dbReference>
<evidence type="ECO:0000256" key="10">
    <source>
        <dbReference type="NCBIfam" id="TIGR00112"/>
    </source>
</evidence>
<evidence type="ECO:0000256" key="1">
    <source>
        <dbReference type="ARBA" id="ARBA00004496"/>
    </source>
</evidence>
<dbReference type="UniPathway" id="UPA00098">
    <property type="reaction ID" value="UER00361"/>
</dbReference>
<dbReference type="AlphaFoldDB" id="A0A1I4K8D9"/>
<dbReference type="HAMAP" id="MF_01925">
    <property type="entry name" value="P5C_reductase"/>
    <property type="match status" value="1"/>
</dbReference>
<feature type="domain" description="Pyrroline-5-carboxylate reductase catalytic N-terminal" evidence="12">
    <location>
        <begin position="7"/>
        <end position="103"/>
    </location>
</feature>
<evidence type="ECO:0000256" key="5">
    <source>
        <dbReference type="ARBA" id="ARBA00022650"/>
    </source>
</evidence>
<dbReference type="Proteomes" id="UP000198565">
    <property type="component" value="Unassembled WGS sequence"/>
</dbReference>
<sequence length="276" mass="29905">MSIKDYTIAFLGAGSMAEAIIAGMTAKEMVSADRIIATNHSNKKRLAVLENKYGIRTSQSREDVVSQSDIIILAMKPKDIQSGIAEMKDFLSDSKIVVSLLAGISTQYIEQLLGTNNAVVRVMPNTSAMIGQSASTITGGQYVDFPTVGLIKNLMTSIGTTTLIQEEEMDAYTALAGSAPAFYYYMVEAMEKFVEEQGLNKETAMPLMTQTIKGVGEMLAISDDTPGTLRGNITSPGGTTEAGINTLAQHEFQQAVIACLERTTERSKELREMFEK</sequence>
<evidence type="ECO:0000256" key="8">
    <source>
        <dbReference type="ARBA" id="ARBA00058118"/>
    </source>
</evidence>
<gene>
    <name evidence="9" type="primary">proC</name>
    <name evidence="14" type="ORF">SAMN04487943_103421</name>
</gene>
<dbReference type="PANTHER" id="PTHR11645:SF49">
    <property type="entry name" value="PYRROLINE-5-CARBOXYLATE REDUCTASE 1"/>
    <property type="match status" value="1"/>
</dbReference>
<feature type="binding site" evidence="11">
    <location>
        <begin position="74"/>
        <end position="77"/>
    </location>
    <ligand>
        <name>NADP(+)</name>
        <dbReference type="ChEBI" id="CHEBI:58349"/>
    </ligand>
</feature>
<dbReference type="GO" id="GO:0005737">
    <property type="term" value="C:cytoplasm"/>
    <property type="evidence" value="ECO:0007669"/>
    <property type="project" value="UniProtKB-SubCell"/>
</dbReference>
<comment type="similarity">
    <text evidence="2 9">Belongs to the pyrroline-5-carboxylate reductase family.</text>
</comment>
<evidence type="ECO:0000256" key="3">
    <source>
        <dbReference type="ARBA" id="ARBA00022490"/>
    </source>
</evidence>
<dbReference type="EC" id="1.5.1.2" evidence="9 10"/>
<evidence type="ECO:0000313" key="15">
    <source>
        <dbReference type="Proteomes" id="UP000198565"/>
    </source>
</evidence>
<dbReference type="GO" id="GO:0004735">
    <property type="term" value="F:pyrroline-5-carboxylate reductase activity"/>
    <property type="evidence" value="ECO:0007669"/>
    <property type="project" value="UniProtKB-UniRule"/>
</dbReference>
<dbReference type="OrthoDB" id="9805754at2"/>
<name>A0A1I4K8D9_9BACI</name>
<keyword evidence="5 9" id="KW-0641">Proline biosynthesis</keyword>
<dbReference type="Gene3D" id="1.10.3730.10">
    <property type="entry name" value="ProC C-terminal domain-like"/>
    <property type="match status" value="1"/>
</dbReference>
<dbReference type="SUPFAM" id="SSF48179">
    <property type="entry name" value="6-phosphogluconate dehydrogenase C-terminal domain-like"/>
    <property type="match status" value="1"/>
</dbReference>
<dbReference type="InterPro" id="IPR036291">
    <property type="entry name" value="NAD(P)-bd_dom_sf"/>
</dbReference>
<dbReference type="InterPro" id="IPR000304">
    <property type="entry name" value="Pyrroline-COOH_reductase"/>
</dbReference>
<dbReference type="STRING" id="334253.SAMN04487943_103421"/>
<keyword evidence="4 9" id="KW-0028">Amino-acid biosynthesis</keyword>
<evidence type="ECO:0000256" key="7">
    <source>
        <dbReference type="ARBA" id="ARBA00023002"/>
    </source>
</evidence>
<comment type="function">
    <text evidence="8 9">Catalyzes the reduction of 1-pyrroline-5-carboxylate (PCA) to L-proline.</text>
</comment>
<comment type="catalytic activity">
    <reaction evidence="9">
        <text>L-proline + NAD(+) = (S)-1-pyrroline-5-carboxylate + NADH + 2 H(+)</text>
        <dbReference type="Rhea" id="RHEA:14105"/>
        <dbReference type="ChEBI" id="CHEBI:15378"/>
        <dbReference type="ChEBI" id="CHEBI:17388"/>
        <dbReference type="ChEBI" id="CHEBI:57540"/>
        <dbReference type="ChEBI" id="CHEBI:57945"/>
        <dbReference type="ChEBI" id="CHEBI:60039"/>
        <dbReference type="EC" id="1.5.1.2"/>
    </reaction>
</comment>